<gene>
    <name evidence="2" type="ORF">PHYEVI_LOCUS2040</name>
</gene>
<dbReference type="PANTHER" id="PTHR46953">
    <property type="entry name" value="G-PROTEIN COUPLED RECEPTOR MTH-LIKE 1-RELATED"/>
    <property type="match status" value="1"/>
</dbReference>
<proteinExistence type="predicted"/>
<dbReference type="EMBL" id="OU900104">
    <property type="protein sequence ID" value="CAG9855594.1"/>
    <property type="molecule type" value="Genomic_DNA"/>
</dbReference>
<dbReference type="OrthoDB" id="6715219at2759"/>
<keyword evidence="1" id="KW-1133">Transmembrane helix</keyword>
<accession>A0A9N9TG30</accession>
<dbReference type="PANTHER" id="PTHR46953:SF1">
    <property type="entry name" value="G-PROTEIN COUPLED RECEPTOR MTH-LIKE 1-RELATED"/>
    <property type="match status" value="1"/>
</dbReference>
<evidence type="ECO:0000256" key="1">
    <source>
        <dbReference type="SAM" id="Phobius"/>
    </source>
</evidence>
<reference evidence="2" key="1">
    <citation type="submission" date="2022-01" db="EMBL/GenBank/DDBJ databases">
        <authorList>
            <person name="King R."/>
        </authorList>
    </citation>
    <scope>NUCLEOTIDE SEQUENCE</scope>
</reference>
<dbReference type="InterPro" id="IPR052808">
    <property type="entry name" value="GPCR_Mth-like"/>
</dbReference>
<dbReference type="AlphaFoldDB" id="A0A9N9TG30"/>
<evidence type="ECO:0000313" key="3">
    <source>
        <dbReference type="Proteomes" id="UP001153712"/>
    </source>
</evidence>
<organism evidence="2 3">
    <name type="scientific">Phyllotreta striolata</name>
    <name type="common">Striped flea beetle</name>
    <name type="synonym">Crioceris striolata</name>
    <dbReference type="NCBI Taxonomy" id="444603"/>
    <lineage>
        <taxon>Eukaryota</taxon>
        <taxon>Metazoa</taxon>
        <taxon>Ecdysozoa</taxon>
        <taxon>Arthropoda</taxon>
        <taxon>Hexapoda</taxon>
        <taxon>Insecta</taxon>
        <taxon>Pterygota</taxon>
        <taxon>Neoptera</taxon>
        <taxon>Endopterygota</taxon>
        <taxon>Coleoptera</taxon>
        <taxon>Polyphaga</taxon>
        <taxon>Cucujiformia</taxon>
        <taxon>Chrysomeloidea</taxon>
        <taxon>Chrysomelidae</taxon>
        <taxon>Galerucinae</taxon>
        <taxon>Alticini</taxon>
        <taxon>Phyllotreta</taxon>
    </lineage>
</organism>
<evidence type="ECO:0000313" key="2">
    <source>
        <dbReference type="EMBL" id="CAG9855594.1"/>
    </source>
</evidence>
<keyword evidence="3" id="KW-1185">Reference proteome</keyword>
<dbReference type="Proteomes" id="UP001153712">
    <property type="component" value="Chromosome 11"/>
</dbReference>
<sequence length="421" mass="48911">MVNWNTSVVGFLTVFVTCYIISLSTYTYISSLSNADKTEQQGNRLKRDAPLKYTTDLWQKNITLNKCCGPNQIINFQNKCEGHDYKTFNQNEFVEKLEFFVVDENLKHTYINPSRVNFAYNYYEPTLIDNSITVNWVLNDEQVKTNFLFLQKDARLIELDDSKQRIEKTFSTSSYCLDENNFYGGGLIAYVNPCIENTCFKKCCPKKYYYNTMQQECVFDKRFNYEPEFYFTTTKTLRDIAYYLLHGTPNCSFIESFRTIHQEPNDTKDSPDPIYIQEDGYLLMIDSARQNYYYYDNKSYCIDLFSNGVSPAYLNGFYCQKEASFTRPADVVEVKKNPGNVILSDHKLALYGKRFGREKKLKQFSVVEEPTTEVAARNETAGNKDWKVVNKMETKELHRSGGDGARLEPVWLVAAALFAVL</sequence>
<keyword evidence="1" id="KW-0472">Membrane</keyword>
<keyword evidence="1" id="KW-0812">Transmembrane</keyword>
<protein>
    <submittedName>
        <fullName evidence="2">Uncharacterized protein</fullName>
    </submittedName>
</protein>
<name>A0A9N9TG30_PHYSR</name>
<feature type="transmembrane region" description="Helical" evidence="1">
    <location>
        <begin position="6"/>
        <end position="29"/>
    </location>
</feature>